<dbReference type="EnsemblMetazoa" id="HelroT157743">
    <property type="protein sequence ID" value="HelroP157743"/>
    <property type="gene ID" value="HelroG157743"/>
</dbReference>
<dbReference type="InterPro" id="IPR001932">
    <property type="entry name" value="PPM-type_phosphatase-like_dom"/>
</dbReference>
<evidence type="ECO:0000313" key="10">
    <source>
        <dbReference type="EnsemblMetazoa" id="HelroP157743"/>
    </source>
</evidence>
<evidence type="ECO:0000256" key="6">
    <source>
        <dbReference type="ARBA" id="ARBA00022842"/>
    </source>
</evidence>
<dbReference type="GO" id="GO:0000287">
    <property type="term" value="F:magnesium ion binding"/>
    <property type="evidence" value="ECO:0007669"/>
    <property type="project" value="InterPro"/>
</dbReference>
<reference evidence="10" key="3">
    <citation type="submission" date="2015-06" db="UniProtKB">
        <authorList>
            <consortium name="EnsemblMetazoa"/>
        </authorList>
    </citation>
    <scope>IDENTIFICATION</scope>
</reference>
<accession>T1EMF3</accession>
<evidence type="ECO:0000256" key="5">
    <source>
        <dbReference type="ARBA" id="ARBA00022801"/>
    </source>
</evidence>
<dbReference type="Gene3D" id="3.60.40.10">
    <property type="entry name" value="PPM-type phosphatase domain"/>
    <property type="match status" value="1"/>
</dbReference>
<evidence type="ECO:0000256" key="7">
    <source>
        <dbReference type="ARBA" id="ARBA00023211"/>
    </source>
</evidence>
<dbReference type="AlphaFoldDB" id="T1EMF3"/>
<dbReference type="InterPro" id="IPR015655">
    <property type="entry name" value="PP2C"/>
</dbReference>
<dbReference type="GO" id="GO:0030145">
    <property type="term" value="F:manganese ion binding"/>
    <property type="evidence" value="ECO:0007669"/>
    <property type="project" value="InterPro"/>
</dbReference>
<dbReference type="Pfam" id="PF07830">
    <property type="entry name" value="PP2C_C"/>
    <property type="match status" value="1"/>
</dbReference>
<name>T1EMF3_HELRO</name>
<reference evidence="9 11" key="2">
    <citation type="journal article" date="2013" name="Nature">
        <title>Insights into bilaterian evolution from three spiralian genomes.</title>
        <authorList>
            <person name="Simakov O."/>
            <person name="Marletaz F."/>
            <person name="Cho S.J."/>
            <person name="Edsinger-Gonzales E."/>
            <person name="Havlak P."/>
            <person name="Hellsten U."/>
            <person name="Kuo D.H."/>
            <person name="Larsson T."/>
            <person name="Lv J."/>
            <person name="Arendt D."/>
            <person name="Savage R."/>
            <person name="Osoegawa K."/>
            <person name="de Jong P."/>
            <person name="Grimwood J."/>
            <person name="Chapman J.A."/>
            <person name="Shapiro H."/>
            <person name="Aerts A."/>
            <person name="Otillar R.P."/>
            <person name="Terry A.Y."/>
            <person name="Boore J.L."/>
            <person name="Grigoriev I.V."/>
            <person name="Lindberg D.R."/>
            <person name="Seaver E.C."/>
            <person name="Weisblat D.A."/>
            <person name="Putnam N.H."/>
            <person name="Rokhsar D.S."/>
        </authorList>
    </citation>
    <scope>NUCLEOTIDE SEQUENCE</scope>
</reference>
<dbReference type="OMA" id="HKMARQD"/>
<dbReference type="GeneID" id="20197753"/>
<evidence type="ECO:0000256" key="3">
    <source>
        <dbReference type="ARBA" id="ARBA00006702"/>
    </source>
</evidence>
<dbReference type="SUPFAM" id="SSF81606">
    <property type="entry name" value="PP2C-like"/>
    <property type="match status" value="1"/>
</dbReference>
<dbReference type="RefSeq" id="XP_009026993.1">
    <property type="nucleotide sequence ID" value="XM_009028745.1"/>
</dbReference>
<dbReference type="GO" id="GO:0004722">
    <property type="term" value="F:protein serine/threonine phosphatase activity"/>
    <property type="evidence" value="ECO:0000318"/>
    <property type="project" value="GO_Central"/>
</dbReference>
<protein>
    <recommendedName>
        <fullName evidence="8">PPM-type phosphatase domain-containing protein</fullName>
    </recommendedName>
</protein>
<keyword evidence="11" id="KW-1185">Reference proteome</keyword>
<evidence type="ECO:0000313" key="9">
    <source>
        <dbReference type="EMBL" id="ESN94860.1"/>
    </source>
</evidence>
<dbReference type="InParanoid" id="T1EMF3"/>
<feature type="domain" description="PPM-type phosphatase" evidence="8">
    <location>
        <begin position="25"/>
        <end position="277"/>
    </location>
</feature>
<keyword evidence="4" id="KW-0479">Metal-binding</keyword>
<evidence type="ECO:0000256" key="2">
    <source>
        <dbReference type="ARBA" id="ARBA00001946"/>
    </source>
</evidence>
<dbReference type="GO" id="GO:0032873">
    <property type="term" value="P:negative regulation of stress-activated MAPK cascade"/>
    <property type="evidence" value="ECO:0000318"/>
    <property type="project" value="GO_Central"/>
</dbReference>
<keyword evidence="5" id="KW-0378">Hydrolase</keyword>
<reference evidence="11" key="1">
    <citation type="submission" date="2012-12" db="EMBL/GenBank/DDBJ databases">
        <authorList>
            <person name="Hellsten U."/>
            <person name="Grimwood J."/>
            <person name="Chapman J.A."/>
            <person name="Shapiro H."/>
            <person name="Aerts A."/>
            <person name="Otillar R.P."/>
            <person name="Terry A.Y."/>
            <person name="Boore J.L."/>
            <person name="Simakov O."/>
            <person name="Marletaz F."/>
            <person name="Cho S.-J."/>
            <person name="Edsinger-Gonzales E."/>
            <person name="Havlak P."/>
            <person name="Kuo D.-H."/>
            <person name="Larsson T."/>
            <person name="Lv J."/>
            <person name="Arendt D."/>
            <person name="Savage R."/>
            <person name="Osoegawa K."/>
            <person name="de Jong P."/>
            <person name="Lindberg D.R."/>
            <person name="Seaver E.C."/>
            <person name="Weisblat D.A."/>
            <person name="Putnam N.H."/>
            <person name="Grigoriev I.V."/>
            <person name="Rokhsar D.S."/>
        </authorList>
    </citation>
    <scope>NUCLEOTIDE SEQUENCE</scope>
</reference>
<comment type="cofactor">
    <cofactor evidence="1">
        <name>Mn(2+)</name>
        <dbReference type="ChEBI" id="CHEBI:29035"/>
    </cofactor>
</comment>
<dbReference type="CDD" id="cd00143">
    <property type="entry name" value="PP2Cc"/>
    <property type="match status" value="1"/>
</dbReference>
<dbReference type="EMBL" id="AMQM01007058">
    <property type="status" value="NOT_ANNOTATED_CDS"/>
    <property type="molecule type" value="Genomic_DNA"/>
</dbReference>
<dbReference type="CTD" id="20197753"/>
<dbReference type="STRING" id="6412.T1EMF3"/>
<keyword evidence="6" id="KW-0460">Magnesium</keyword>
<comment type="cofactor">
    <cofactor evidence="2">
        <name>Mg(2+)</name>
        <dbReference type="ChEBI" id="CHEBI:18420"/>
    </cofactor>
</comment>
<dbReference type="HOGENOM" id="CLU_013173_4_0_1"/>
<dbReference type="InterPro" id="IPR036580">
    <property type="entry name" value="PP2C_C_sf"/>
</dbReference>
<dbReference type="eggNOG" id="KOG0697">
    <property type="taxonomic scope" value="Eukaryota"/>
</dbReference>
<evidence type="ECO:0000256" key="4">
    <source>
        <dbReference type="ARBA" id="ARBA00022723"/>
    </source>
</evidence>
<dbReference type="EMBL" id="KB097558">
    <property type="protein sequence ID" value="ESN94860.1"/>
    <property type="molecule type" value="Genomic_DNA"/>
</dbReference>
<sequence length="343" mass="37792">MGAFLDKPITDKYSEEGADMENGIRFGLCCMQGWRMEMEDAHIAATHIPELPGWSFFAILDGHAGSFVSENSAKLLLTAILSTPELKKKGIKNGFLLLPEAKAIDDRSGTTVVCSFITPTQIIVINCGDSRGVLFSGKGQNGNVVLATMDHKPILPKERERIVSAGGYVMIQRINGSLAVSRALGDFDYKAAQGRSPWEQMVSSEPDLYIYDRNPYDQFLILACDGIWDVISNRDSCDLVRSRLLITKDLKTVTCNLIDTCFAKGSKDNMSAIVVCFKGAPKDTPEARMRDMALNVAIESKVAEILKKPLMYEVTDIVQYVITMLEKENITDLPPGGGIFAKY</sequence>
<dbReference type="Gene3D" id="1.10.10.430">
    <property type="entry name" value="Phosphatase 2C, C-terminal domain suprefamily"/>
    <property type="match status" value="1"/>
</dbReference>
<dbReference type="OrthoDB" id="10264738at2759"/>
<evidence type="ECO:0000256" key="1">
    <source>
        <dbReference type="ARBA" id="ARBA00001936"/>
    </source>
</evidence>
<dbReference type="KEGG" id="hro:HELRODRAFT_157743"/>
<proteinExistence type="inferred from homology"/>
<dbReference type="SMART" id="SM00332">
    <property type="entry name" value="PP2Cc"/>
    <property type="match status" value="1"/>
</dbReference>
<dbReference type="PROSITE" id="PS51746">
    <property type="entry name" value="PPM_2"/>
    <property type="match status" value="1"/>
</dbReference>
<dbReference type="SUPFAM" id="SSF81601">
    <property type="entry name" value="Protein serine/threonine phosphatase 2C, C-terminal domain"/>
    <property type="match status" value="1"/>
</dbReference>
<dbReference type="GO" id="GO:0005634">
    <property type="term" value="C:nucleus"/>
    <property type="evidence" value="ECO:0000318"/>
    <property type="project" value="GO_Central"/>
</dbReference>
<keyword evidence="7" id="KW-0464">Manganese</keyword>
<dbReference type="PANTHER" id="PTHR47992">
    <property type="entry name" value="PROTEIN PHOSPHATASE"/>
    <property type="match status" value="1"/>
</dbReference>
<dbReference type="GO" id="GO:0005829">
    <property type="term" value="C:cytosol"/>
    <property type="evidence" value="ECO:0000318"/>
    <property type="project" value="GO_Central"/>
</dbReference>
<dbReference type="GO" id="GO:0070373">
    <property type="term" value="P:negative regulation of ERK1 and ERK2 cascade"/>
    <property type="evidence" value="ECO:0000318"/>
    <property type="project" value="GO_Central"/>
</dbReference>
<evidence type="ECO:0000313" key="11">
    <source>
        <dbReference type="Proteomes" id="UP000015101"/>
    </source>
</evidence>
<gene>
    <name evidence="10" type="primary">20197753</name>
    <name evidence="9" type="ORF">HELRODRAFT_157743</name>
</gene>
<dbReference type="InterPro" id="IPR012911">
    <property type="entry name" value="PP2C_C"/>
</dbReference>
<dbReference type="InterPro" id="IPR036457">
    <property type="entry name" value="PPM-type-like_dom_sf"/>
</dbReference>
<dbReference type="Pfam" id="PF00481">
    <property type="entry name" value="PP2C"/>
    <property type="match status" value="1"/>
</dbReference>
<dbReference type="Proteomes" id="UP000015101">
    <property type="component" value="Unassembled WGS sequence"/>
</dbReference>
<comment type="similarity">
    <text evidence="3">Belongs to the PP2C family.</text>
</comment>
<evidence type="ECO:0000259" key="8">
    <source>
        <dbReference type="PROSITE" id="PS51746"/>
    </source>
</evidence>
<organism evidence="10 11">
    <name type="scientific">Helobdella robusta</name>
    <name type="common">Californian leech</name>
    <dbReference type="NCBI Taxonomy" id="6412"/>
    <lineage>
        <taxon>Eukaryota</taxon>
        <taxon>Metazoa</taxon>
        <taxon>Spiralia</taxon>
        <taxon>Lophotrochozoa</taxon>
        <taxon>Annelida</taxon>
        <taxon>Clitellata</taxon>
        <taxon>Hirudinea</taxon>
        <taxon>Rhynchobdellida</taxon>
        <taxon>Glossiphoniidae</taxon>
        <taxon>Helobdella</taxon>
    </lineage>
</organism>